<dbReference type="InterPro" id="IPR014044">
    <property type="entry name" value="CAP_dom"/>
</dbReference>
<evidence type="ECO:0000256" key="2">
    <source>
        <dbReference type="ARBA" id="ARBA00022525"/>
    </source>
</evidence>
<dbReference type="Gene3D" id="3.40.33.10">
    <property type="entry name" value="CAP"/>
    <property type="match status" value="2"/>
</dbReference>
<evidence type="ECO:0000256" key="3">
    <source>
        <dbReference type="ARBA" id="ARBA00023157"/>
    </source>
</evidence>
<dbReference type="InterPro" id="IPR035940">
    <property type="entry name" value="CAP_sf"/>
</dbReference>
<accession>A0AAJ7WDM9</accession>
<reference evidence="6" key="1">
    <citation type="submission" date="2025-08" db="UniProtKB">
        <authorList>
            <consortium name="RefSeq"/>
        </authorList>
    </citation>
    <scope>IDENTIFICATION</scope>
    <source>
        <tissue evidence="6">Whole body</tissue>
    </source>
</reference>
<sequence length="180" mass="20167">MTIPSMQNPTPAYECGNILSKGLKDWEKKLIVDRHNELRAYVAQGFEIQGRPGPQPGASNMRILSTSVKLVVMTIPSMQNPTPAYECGNILSKGLKDWEKKLIVDRHNELRAYVAQGFEIQGRPGPQPGASNMRILSWDPELAEIAQRWVERCHFENAPCVDVGNYKLFISQTRSSAAND</sequence>
<dbReference type="Pfam" id="PF00188">
    <property type="entry name" value="CAP"/>
    <property type="match status" value="1"/>
</dbReference>
<proteinExistence type="predicted"/>
<name>A0AAJ7WDM9_9HYME</name>
<dbReference type="Proteomes" id="UP000694925">
    <property type="component" value="Unplaced"/>
</dbReference>
<gene>
    <name evidence="6" type="primary">LOC113463809</name>
</gene>
<evidence type="ECO:0000313" key="6">
    <source>
        <dbReference type="RefSeq" id="XP_026672563.1"/>
    </source>
</evidence>
<dbReference type="PRINTS" id="PR00838">
    <property type="entry name" value="V5ALLERGEN"/>
</dbReference>
<dbReference type="RefSeq" id="XP_026672563.1">
    <property type="nucleotide sequence ID" value="XM_026816762.1"/>
</dbReference>
<keyword evidence="2" id="KW-0964">Secreted</keyword>
<dbReference type="CDD" id="cd05380">
    <property type="entry name" value="CAP_euk"/>
    <property type="match status" value="1"/>
</dbReference>
<dbReference type="GeneID" id="113463809"/>
<dbReference type="InterPro" id="IPR002413">
    <property type="entry name" value="V5_allergen-like"/>
</dbReference>
<comment type="subcellular location">
    <subcellularLocation>
        <location evidence="1">Secreted</location>
    </subcellularLocation>
</comment>
<dbReference type="SUPFAM" id="SSF55797">
    <property type="entry name" value="PR-1-like"/>
    <property type="match status" value="2"/>
</dbReference>
<evidence type="ECO:0000259" key="4">
    <source>
        <dbReference type="Pfam" id="PF00188"/>
    </source>
</evidence>
<dbReference type="AlphaFoldDB" id="A0AAJ7WDM9"/>
<protein>
    <submittedName>
        <fullName evidence="6">Venom allergen 5 2-like</fullName>
    </submittedName>
</protein>
<dbReference type="KEGG" id="ccal:113463809"/>
<dbReference type="GO" id="GO:0005576">
    <property type="term" value="C:extracellular region"/>
    <property type="evidence" value="ECO:0007669"/>
    <property type="project" value="UniProtKB-SubCell"/>
</dbReference>
<feature type="domain" description="SCP" evidence="4">
    <location>
        <begin position="104"/>
        <end position="157"/>
    </location>
</feature>
<evidence type="ECO:0000256" key="1">
    <source>
        <dbReference type="ARBA" id="ARBA00004613"/>
    </source>
</evidence>
<organism evidence="5 6">
    <name type="scientific">Ceratina calcarata</name>
    <dbReference type="NCBI Taxonomy" id="156304"/>
    <lineage>
        <taxon>Eukaryota</taxon>
        <taxon>Metazoa</taxon>
        <taxon>Ecdysozoa</taxon>
        <taxon>Arthropoda</taxon>
        <taxon>Hexapoda</taxon>
        <taxon>Insecta</taxon>
        <taxon>Pterygota</taxon>
        <taxon>Neoptera</taxon>
        <taxon>Endopterygota</taxon>
        <taxon>Hymenoptera</taxon>
        <taxon>Apocrita</taxon>
        <taxon>Aculeata</taxon>
        <taxon>Apoidea</taxon>
        <taxon>Anthophila</taxon>
        <taxon>Apidae</taxon>
        <taxon>Ceratina</taxon>
        <taxon>Zadontomerus</taxon>
    </lineage>
</organism>
<evidence type="ECO:0000313" key="5">
    <source>
        <dbReference type="Proteomes" id="UP000694925"/>
    </source>
</evidence>
<keyword evidence="5" id="KW-1185">Reference proteome</keyword>
<keyword evidence="3" id="KW-1015">Disulfide bond</keyword>